<dbReference type="STRING" id="984485.A0A1E4RN27"/>
<reference evidence="8" key="1">
    <citation type="submission" date="2016-05" db="EMBL/GenBank/DDBJ databases">
        <title>Comparative genomics of biotechnologically important yeasts.</title>
        <authorList>
            <consortium name="DOE Joint Genome Institute"/>
            <person name="Riley R."/>
            <person name="Haridas S."/>
            <person name="Wolfe K.H."/>
            <person name="Lopes M.R."/>
            <person name="Hittinger C.T."/>
            <person name="Goker M."/>
            <person name="Salamov A."/>
            <person name="Wisecaver J."/>
            <person name="Long T.M."/>
            <person name="Aerts A.L."/>
            <person name="Barry K."/>
            <person name="Choi C."/>
            <person name="Clum A."/>
            <person name="Coughlan A.Y."/>
            <person name="Deshpande S."/>
            <person name="Douglass A.P."/>
            <person name="Hanson S.J."/>
            <person name="Klenk H.-P."/>
            <person name="Labutti K."/>
            <person name="Lapidus A."/>
            <person name="Lindquist E."/>
            <person name="Lipzen A."/>
            <person name="Meier-Kolthoff J.P."/>
            <person name="Ohm R.A."/>
            <person name="Otillar R.P."/>
            <person name="Pangilinan J."/>
            <person name="Peng Y."/>
            <person name="Rokas A."/>
            <person name="Rosa C.A."/>
            <person name="Scheuner C."/>
            <person name="Sibirny A.A."/>
            <person name="Slot J.C."/>
            <person name="Stielow J.B."/>
            <person name="Sun H."/>
            <person name="Kurtzman C.P."/>
            <person name="Blackwell M."/>
            <person name="Grigoriev I.V."/>
            <person name="Jeffries T.W."/>
        </authorList>
    </citation>
    <scope>NUCLEOTIDE SEQUENCE [LARGE SCALE GENOMIC DNA]</scope>
    <source>
        <strain evidence="8">NRRL Y-1933</strain>
    </source>
</reference>
<dbReference type="GO" id="GO:0005886">
    <property type="term" value="C:plasma membrane"/>
    <property type="evidence" value="ECO:0007669"/>
    <property type="project" value="TreeGrafter"/>
</dbReference>
<comment type="similarity">
    <text evidence="2">Belongs to the acetate uptake transporter (AceTr) (TC 2.A.96) family.</text>
</comment>
<feature type="transmembrane region" description="Helical" evidence="6">
    <location>
        <begin position="91"/>
        <end position="114"/>
    </location>
</feature>
<dbReference type="InterPro" id="IPR000791">
    <property type="entry name" value="Gpr1/Fun34/SatP-like"/>
</dbReference>
<keyword evidence="5 6" id="KW-0472">Membrane</keyword>
<evidence type="ECO:0000256" key="5">
    <source>
        <dbReference type="ARBA" id="ARBA00023136"/>
    </source>
</evidence>
<gene>
    <name evidence="7" type="ORF">HYPBUDRAFT_160537</name>
</gene>
<proteinExistence type="inferred from homology"/>
<dbReference type="PANTHER" id="PTHR31123:SF1">
    <property type="entry name" value="ACCUMULATION OF DYADS PROTEIN 2-RELATED"/>
    <property type="match status" value="1"/>
</dbReference>
<protein>
    <submittedName>
        <fullName evidence="7">Uncharacterized protein</fullName>
    </submittedName>
</protein>
<evidence type="ECO:0000313" key="7">
    <source>
        <dbReference type="EMBL" id="ODV68672.1"/>
    </source>
</evidence>
<evidence type="ECO:0000256" key="2">
    <source>
        <dbReference type="ARBA" id="ARBA00005587"/>
    </source>
</evidence>
<dbReference type="OrthoDB" id="3648309at2759"/>
<feature type="transmembrane region" description="Helical" evidence="6">
    <location>
        <begin position="62"/>
        <end position="79"/>
    </location>
</feature>
<dbReference type="GO" id="GO:0015123">
    <property type="term" value="F:acetate transmembrane transporter activity"/>
    <property type="evidence" value="ECO:0007669"/>
    <property type="project" value="TreeGrafter"/>
</dbReference>
<organism evidence="7 8">
    <name type="scientific">Hyphopichia burtonii NRRL Y-1933</name>
    <dbReference type="NCBI Taxonomy" id="984485"/>
    <lineage>
        <taxon>Eukaryota</taxon>
        <taxon>Fungi</taxon>
        <taxon>Dikarya</taxon>
        <taxon>Ascomycota</taxon>
        <taxon>Saccharomycotina</taxon>
        <taxon>Pichiomycetes</taxon>
        <taxon>Debaryomycetaceae</taxon>
        <taxon>Hyphopichia</taxon>
    </lineage>
</organism>
<evidence type="ECO:0000256" key="1">
    <source>
        <dbReference type="ARBA" id="ARBA00004141"/>
    </source>
</evidence>
<dbReference type="Pfam" id="PF01184">
    <property type="entry name" value="Gpr1_Fun34_YaaH"/>
    <property type="match status" value="1"/>
</dbReference>
<feature type="transmembrane region" description="Helical" evidence="6">
    <location>
        <begin position="180"/>
        <end position="198"/>
    </location>
</feature>
<dbReference type="InterPro" id="IPR051633">
    <property type="entry name" value="AceTr"/>
</dbReference>
<keyword evidence="4 6" id="KW-1133">Transmembrane helix</keyword>
<feature type="transmembrane region" description="Helical" evidence="6">
    <location>
        <begin position="210"/>
        <end position="227"/>
    </location>
</feature>
<dbReference type="PANTHER" id="PTHR31123">
    <property type="entry name" value="ACCUMULATION OF DYADS PROTEIN 2-RELATED"/>
    <property type="match status" value="1"/>
</dbReference>
<dbReference type="EMBL" id="KV454539">
    <property type="protein sequence ID" value="ODV68672.1"/>
    <property type="molecule type" value="Genomic_DNA"/>
</dbReference>
<name>A0A1E4RN27_9ASCO</name>
<sequence length="249" mass="26768">MSHSEQSINSSKVGKVHLSGDSNEYVIIGNKKYWRNELSQAFGGTLNPGLAVPSPYEFGNPAPLGLSCFALTTFVLSLYNAGAMGISTPNVVISLSVFYGGAIQFLCGCWELLIGNTFGGTALTSYGAFWLSYSCLFLKAFGISEAYEDELMMNNAIGFFLIGWAIFTFILVLVTMKSTVAFFSLFVFLDLTFILLAASELSGSTNTHKAGGVFGVITALIAWYNAFSGVANSKNSYFTAHSIPLTKSN</sequence>
<feature type="transmembrane region" description="Helical" evidence="6">
    <location>
        <begin position="126"/>
        <end position="144"/>
    </location>
</feature>
<evidence type="ECO:0000256" key="6">
    <source>
        <dbReference type="SAM" id="Phobius"/>
    </source>
</evidence>
<keyword evidence="3 6" id="KW-0812">Transmembrane</keyword>
<dbReference type="GeneID" id="30997041"/>
<dbReference type="RefSeq" id="XP_020077739.1">
    <property type="nucleotide sequence ID" value="XM_020222492.1"/>
</dbReference>
<dbReference type="AlphaFoldDB" id="A0A1E4RN27"/>
<accession>A0A1E4RN27</accession>
<evidence type="ECO:0000313" key="8">
    <source>
        <dbReference type="Proteomes" id="UP000095085"/>
    </source>
</evidence>
<dbReference type="Proteomes" id="UP000095085">
    <property type="component" value="Unassembled WGS sequence"/>
</dbReference>
<keyword evidence="8" id="KW-1185">Reference proteome</keyword>
<dbReference type="NCBIfam" id="NF038013">
    <property type="entry name" value="AceTr_1"/>
    <property type="match status" value="1"/>
</dbReference>
<evidence type="ECO:0000256" key="3">
    <source>
        <dbReference type="ARBA" id="ARBA00022692"/>
    </source>
</evidence>
<comment type="subcellular location">
    <subcellularLocation>
        <location evidence="1">Membrane</location>
        <topology evidence="1">Multi-pass membrane protein</topology>
    </subcellularLocation>
</comment>
<feature type="transmembrane region" description="Helical" evidence="6">
    <location>
        <begin position="156"/>
        <end position="174"/>
    </location>
</feature>
<evidence type="ECO:0000256" key="4">
    <source>
        <dbReference type="ARBA" id="ARBA00022989"/>
    </source>
</evidence>